<organism evidence="2 3">
    <name type="scientific">Cryoendolithus antarcticus</name>
    <dbReference type="NCBI Taxonomy" id="1507870"/>
    <lineage>
        <taxon>Eukaryota</taxon>
        <taxon>Fungi</taxon>
        <taxon>Dikarya</taxon>
        <taxon>Ascomycota</taxon>
        <taxon>Pezizomycotina</taxon>
        <taxon>Dothideomycetes</taxon>
        <taxon>Dothideomycetidae</taxon>
        <taxon>Cladosporiales</taxon>
        <taxon>Cladosporiaceae</taxon>
        <taxon>Cryoendolithus</taxon>
    </lineage>
</organism>
<evidence type="ECO:0000313" key="2">
    <source>
        <dbReference type="EMBL" id="OQN97446.1"/>
    </source>
</evidence>
<name>A0A1V8SE68_9PEZI</name>
<comment type="caution">
    <text evidence="2">The sequence shown here is derived from an EMBL/GenBank/DDBJ whole genome shotgun (WGS) entry which is preliminary data.</text>
</comment>
<dbReference type="Gene3D" id="3.40.30.110">
    <property type="match status" value="2"/>
</dbReference>
<dbReference type="EMBL" id="NAJO01000054">
    <property type="protein sequence ID" value="OQN97446.1"/>
    <property type="molecule type" value="Genomic_DNA"/>
</dbReference>
<keyword evidence="3" id="KW-1185">Reference proteome</keyword>
<dbReference type="Proteomes" id="UP000192596">
    <property type="component" value="Unassembled WGS sequence"/>
</dbReference>
<dbReference type="InterPro" id="IPR058268">
    <property type="entry name" value="DUF7962"/>
</dbReference>
<feature type="domain" description="DUF7962" evidence="1">
    <location>
        <begin position="118"/>
        <end position="219"/>
    </location>
</feature>
<dbReference type="SUPFAM" id="SSF47616">
    <property type="entry name" value="GST C-terminal domain-like"/>
    <property type="match status" value="1"/>
</dbReference>
<dbReference type="STRING" id="1507870.A0A1V8SE68"/>
<dbReference type="InParanoid" id="A0A1V8SE68"/>
<sequence>MALSLPNIIAWDYQFAPNAQKARNYLYATQTPFKICEQPFVIPRPILQNLGITYRRVPVLSIGKDVFPDNTTFIDALQGLLEEQGKGLKRGAFDRAFEQWGYRSFWIALPCLPAEFITPQLAKDREELFPVFARGDFGTLQNNGRTELRAFLEGAEKDFLNDDGPCIGGAKEPALADIHAVWMIKWWIQTIGLSEDVGHGRKELPRVHRWIESLPKQAEAQKDDMLFSAEDATKQILGDKYGLPDIGVDTSDVLGLQANDAVVVEAGDAKPGNCPQHGKLVGLNKVKFVIELDNGLRVHFPKVGYFIKKAGGQSNGHS</sequence>
<proteinExistence type="predicted"/>
<accession>A0A1V8SE68</accession>
<evidence type="ECO:0000259" key="1">
    <source>
        <dbReference type="Pfam" id="PF25907"/>
    </source>
</evidence>
<dbReference type="Pfam" id="PF25907">
    <property type="entry name" value="DUF7962"/>
    <property type="match status" value="1"/>
</dbReference>
<reference evidence="3" key="1">
    <citation type="submission" date="2017-03" db="EMBL/GenBank/DDBJ databases">
        <title>Genomes of endolithic fungi from Antarctica.</title>
        <authorList>
            <person name="Coleine C."/>
            <person name="Masonjones S."/>
            <person name="Stajich J.E."/>
        </authorList>
    </citation>
    <scope>NUCLEOTIDE SEQUENCE [LARGE SCALE GENOMIC DNA]</scope>
    <source>
        <strain evidence="3">CCFEE 5527</strain>
    </source>
</reference>
<dbReference type="AlphaFoldDB" id="A0A1V8SE68"/>
<dbReference type="InterPro" id="IPR036282">
    <property type="entry name" value="Glutathione-S-Trfase_C_sf"/>
</dbReference>
<evidence type="ECO:0000313" key="3">
    <source>
        <dbReference type="Proteomes" id="UP000192596"/>
    </source>
</evidence>
<dbReference type="OrthoDB" id="202840at2759"/>
<gene>
    <name evidence="2" type="ORF">B0A48_16605</name>
</gene>
<protein>
    <recommendedName>
        <fullName evidence="1">DUF7962 domain-containing protein</fullName>
    </recommendedName>
</protein>